<evidence type="ECO:0000256" key="4">
    <source>
        <dbReference type="ARBA" id="ARBA00022705"/>
    </source>
</evidence>
<dbReference type="Proteomes" id="UP000186513">
    <property type="component" value="Unassembled WGS sequence"/>
</dbReference>
<dbReference type="GO" id="GO:0017116">
    <property type="term" value="F:single-stranded DNA helicase activity"/>
    <property type="evidence" value="ECO:0007669"/>
    <property type="project" value="TreeGrafter"/>
</dbReference>
<dbReference type="GO" id="GO:0006261">
    <property type="term" value="P:DNA-templated DNA replication"/>
    <property type="evidence" value="ECO:0007669"/>
    <property type="project" value="TreeGrafter"/>
</dbReference>
<evidence type="ECO:0000256" key="3">
    <source>
        <dbReference type="ARBA" id="ARBA00020776"/>
    </source>
</evidence>
<evidence type="ECO:0000259" key="7">
    <source>
        <dbReference type="SMART" id="SM00382"/>
    </source>
</evidence>
<evidence type="ECO:0000256" key="6">
    <source>
        <dbReference type="ARBA" id="ARBA00022840"/>
    </source>
</evidence>
<organism evidence="8 9">
    <name type="scientific">Chitinimonas taiwanensis DSM 18899</name>
    <dbReference type="NCBI Taxonomy" id="1121279"/>
    <lineage>
        <taxon>Bacteria</taxon>
        <taxon>Pseudomonadati</taxon>
        <taxon>Pseudomonadota</taxon>
        <taxon>Betaproteobacteria</taxon>
        <taxon>Neisseriales</taxon>
        <taxon>Chitinibacteraceae</taxon>
        <taxon>Chitinimonas</taxon>
    </lineage>
</organism>
<comment type="similarity">
    <text evidence="2">Belongs to the AAA ATPase family. RarA/MGS1/WRNIP1 subfamily.</text>
</comment>
<accession>A0A1K2HPR5</accession>
<dbReference type="SUPFAM" id="SSF48019">
    <property type="entry name" value="post-AAA+ oligomerization domain-like"/>
    <property type="match status" value="1"/>
</dbReference>
<dbReference type="SMART" id="SM00382">
    <property type="entry name" value="AAA"/>
    <property type="match status" value="1"/>
</dbReference>
<dbReference type="InterPro" id="IPR027417">
    <property type="entry name" value="P-loop_NTPase"/>
</dbReference>
<dbReference type="Gene3D" id="1.10.3710.10">
    <property type="entry name" value="DNA polymerase III clamp loader subunits, C-terminal domain"/>
    <property type="match status" value="1"/>
</dbReference>
<dbReference type="GO" id="GO:0008047">
    <property type="term" value="F:enzyme activator activity"/>
    <property type="evidence" value="ECO:0007669"/>
    <property type="project" value="TreeGrafter"/>
</dbReference>
<dbReference type="Gene3D" id="1.10.8.60">
    <property type="match status" value="1"/>
</dbReference>
<dbReference type="PANTHER" id="PTHR13779:SF7">
    <property type="entry name" value="ATPASE WRNIP1"/>
    <property type="match status" value="1"/>
</dbReference>
<dbReference type="CDD" id="cd18139">
    <property type="entry name" value="HLD_clamp_RarA"/>
    <property type="match status" value="1"/>
</dbReference>
<reference evidence="8 9" key="1">
    <citation type="submission" date="2016-11" db="EMBL/GenBank/DDBJ databases">
        <authorList>
            <person name="Jaros S."/>
            <person name="Januszkiewicz K."/>
            <person name="Wedrychowicz H."/>
        </authorList>
    </citation>
    <scope>NUCLEOTIDE SEQUENCE [LARGE SCALE GENOMIC DNA]</scope>
    <source>
        <strain evidence="8 9">DSM 18899</strain>
    </source>
</reference>
<dbReference type="InterPro" id="IPR008921">
    <property type="entry name" value="DNA_pol3_clamp-load_cplx_C"/>
</dbReference>
<evidence type="ECO:0000256" key="2">
    <source>
        <dbReference type="ARBA" id="ARBA00008959"/>
    </source>
</evidence>
<evidence type="ECO:0000313" key="8">
    <source>
        <dbReference type="EMBL" id="SFZ78677.1"/>
    </source>
</evidence>
<dbReference type="Gene3D" id="1.20.272.10">
    <property type="match status" value="1"/>
</dbReference>
<dbReference type="GO" id="GO:0000731">
    <property type="term" value="P:DNA synthesis involved in DNA repair"/>
    <property type="evidence" value="ECO:0007669"/>
    <property type="project" value="TreeGrafter"/>
</dbReference>
<dbReference type="EMBL" id="FPKR01000013">
    <property type="protein sequence ID" value="SFZ78677.1"/>
    <property type="molecule type" value="Genomic_DNA"/>
</dbReference>
<name>A0A1K2HPR5_9NEIS</name>
<feature type="domain" description="AAA+ ATPase" evidence="7">
    <location>
        <begin position="46"/>
        <end position="162"/>
    </location>
</feature>
<keyword evidence="6" id="KW-0067">ATP-binding</keyword>
<dbReference type="FunFam" id="1.20.272.10:FF:000001">
    <property type="entry name" value="Putative AAA family ATPase"/>
    <property type="match status" value="1"/>
</dbReference>
<comment type="function">
    <text evidence="1">DNA-dependent ATPase that plays important roles in cellular responses to stalled DNA replication processes.</text>
</comment>
<keyword evidence="9" id="KW-1185">Reference proteome</keyword>
<dbReference type="SUPFAM" id="SSF52540">
    <property type="entry name" value="P-loop containing nucleoside triphosphate hydrolases"/>
    <property type="match status" value="1"/>
</dbReference>
<dbReference type="OrthoDB" id="9778364at2"/>
<protein>
    <recommendedName>
        <fullName evidence="3">Replication-associated recombination protein A</fullName>
    </recommendedName>
</protein>
<sequence>MSDLFKQDPIPPLAEALRPKTLDEVIGQRHLLGEGKPLRLAFQSGKPHSMILWGPPGVGKTTLARLTANAFDCEFIALSAVFSGVKDIRGAMEMAEQNLAQGHHTILFVDEIHRFNKSQQDALLPYAESGLVTFIGATTENPSFEVNSALLSRAQVYVLKSLDETELRQLLARAQASTLAHLSFDEVAVDTLVGYADGDARRFLNLLEQTQTAAMAAKTTRIDADFVQNALTLNARRFDKGGDNFYDQISALHKSVRGSNPDAALYWLTRMLDGGADARYLARRIVRMAWEDIGLADPRAMQIANDAANTYERLGSPEGELALGQAVIYLAVAAKSNAGYKAYNQARAFVKQDKSREVPVHLRNAPTKLMKELGYGHEYRYAHDEPHAYAAGEHYLPEGMAEPGWYEPVARGLELKIAEKLHFLRQLDEEARSRQDSRQGK</sequence>
<dbReference type="GO" id="GO:0016887">
    <property type="term" value="F:ATP hydrolysis activity"/>
    <property type="evidence" value="ECO:0007669"/>
    <property type="project" value="InterPro"/>
</dbReference>
<dbReference type="Pfam" id="PF12002">
    <property type="entry name" value="MgsA_C"/>
    <property type="match status" value="1"/>
</dbReference>
<dbReference type="CDD" id="cd00009">
    <property type="entry name" value="AAA"/>
    <property type="match status" value="1"/>
</dbReference>
<evidence type="ECO:0000256" key="1">
    <source>
        <dbReference type="ARBA" id="ARBA00002393"/>
    </source>
</evidence>
<evidence type="ECO:0000256" key="5">
    <source>
        <dbReference type="ARBA" id="ARBA00022741"/>
    </source>
</evidence>
<dbReference type="GO" id="GO:0005524">
    <property type="term" value="F:ATP binding"/>
    <property type="evidence" value="ECO:0007669"/>
    <property type="project" value="UniProtKB-KW"/>
</dbReference>
<dbReference type="Pfam" id="PF00004">
    <property type="entry name" value="AAA"/>
    <property type="match status" value="1"/>
</dbReference>
<dbReference type="AlphaFoldDB" id="A0A1K2HPR5"/>
<dbReference type="InterPro" id="IPR003959">
    <property type="entry name" value="ATPase_AAA_core"/>
</dbReference>
<proteinExistence type="inferred from homology"/>
<evidence type="ECO:0000313" key="9">
    <source>
        <dbReference type="Proteomes" id="UP000186513"/>
    </source>
</evidence>
<dbReference type="InterPro" id="IPR003593">
    <property type="entry name" value="AAA+_ATPase"/>
</dbReference>
<dbReference type="FunFam" id="3.40.50.300:FF:000137">
    <property type="entry name" value="Replication-associated recombination protein A"/>
    <property type="match status" value="1"/>
</dbReference>
<dbReference type="PANTHER" id="PTHR13779">
    <property type="entry name" value="WERNER HELICASE-INTERACTING PROTEIN 1 FAMILY MEMBER"/>
    <property type="match status" value="1"/>
</dbReference>
<dbReference type="InterPro" id="IPR051314">
    <property type="entry name" value="AAA_ATPase_RarA/MGS1/WRNIP1"/>
</dbReference>
<dbReference type="InterPro" id="IPR032423">
    <property type="entry name" value="AAA_assoc_2"/>
</dbReference>
<dbReference type="STRING" id="1121279.SAMN02745887_03124"/>
<gene>
    <name evidence="8" type="ORF">SAMN02745887_03124</name>
</gene>
<keyword evidence="4" id="KW-0235">DNA replication</keyword>
<dbReference type="InterPro" id="IPR021886">
    <property type="entry name" value="MgsA_C"/>
</dbReference>
<keyword evidence="5" id="KW-0547">Nucleotide-binding</keyword>
<dbReference type="GO" id="GO:0003677">
    <property type="term" value="F:DNA binding"/>
    <property type="evidence" value="ECO:0007669"/>
    <property type="project" value="InterPro"/>
</dbReference>
<dbReference type="RefSeq" id="WP_072429616.1">
    <property type="nucleotide sequence ID" value="NZ_FPKR01000013.1"/>
</dbReference>
<dbReference type="Gene3D" id="3.40.50.300">
    <property type="entry name" value="P-loop containing nucleotide triphosphate hydrolases"/>
    <property type="match status" value="1"/>
</dbReference>
<dbReference type="Pfam" id="PF16193">
    <property type="entry name" value="AAA_assoc_2"/>
    <property type="match status" value="1"/>
</dbReference>